<protein>
    <recommendedName>
        <fullName evidence="5">Ferrochelatase</fullName>
    </recommendedName>
</protein>
<reference evidence="3" key="1">
    <citation type="submission" date="2022-05" db="EMBL/GenBank/DDBJ databases">
        <title>Sphingomonas sp. strain MG17 Genome sequencing and assembly.</title>
        <authorList>
            <person name="Kim I."/>
        </authorList>
    </citation>
    <scope>NUCLEOTIDE SEQUENCE</scope>
    <source>
        <strain evidence="3">MG17</strain>
    </source>
</reference>
<feature type="signal peptide" evidence="2">
    <location>
        <begin position="1"/>
        <end position="23"/>
    </location>
</feature>
<dbReference type="RefSeq" id="WP_254294328.1">
    <property type="nucleotide sequence ID" value="NZ_JAMLDX010000011.1"/>
</dbReference>
<comment type="caution">
    <text evidence="3">The sequence shown here is derived from an EMBL/GenBank/DDBJ whole genome shotgun (WGS) entry which is preliminary data.</text>
</comment>
<dbReference type="EMBL" id="JAMLDX010000011">
    <property type="protein sequence ID" value="MCP3731596.1"/>
    <property type="molecule type" value="Genomic_DNA"/>
</dbReference>
<evidence type="ECO:0000256" key="1">
    <source>
        <dbReference type="SAM" id="Phobius"/>
    </source>
</evidence>
<keyword evidence="1" id="KW-0472">Membrane</keyword>
<name>A0A9X2HI34_9SPHN</name>
<gene>
    <name evidence="3" type="ORF">M9978_14305</name>
</gene>
<organism evidence="3 4">
    <name type="scientific">Sphingomonas tagetis</name>
    <dbReference type="NCBI Taxonomy" id="2949092"/>
    <lineage>
        <taxon>Bacteria</taxon>
        <taxon>Pseudomonadati</taxon>
        <taxon>Pseudomonadota</taxon>
        <taxon>Alphaproteobacteria</taxon>
        <taxon>Sphingomonadales</taxon>
        <taxon>Sphingomonadaceae</taxon>
        <taxon>Sphingomonas</taxon>
    </lineage>
</organism>
<feature type="transmembrane region" description="Helical" evidence="1">
    <location>
        <begin position="48"/>
        <end position="69"/>
    </location>
</feature>
<evidence type="ECO:0000256" key="2">
    <source>
        <dbReference type="SAM" id="SignalP"/>
    </source>
</evidence>
<keyword evidence="4" id="KW-1185">Reference proteome</keyword>
<proteinExistence type="predicted"/>
<evidence type="ECO:0000313" key="4">
    <source>
        <dbReference type="Proteomes" id="UP001139451"/>
    </source>
</evidence>
<evidence type="ECO:0008006" key="5">
    <source>
        <dbReference type="Google" id="ProtNLM"/>
    </source>
</evidence>
<sequence length="79" mass="7628">MKKTIIAAASAALMLAGIGAAQANSAQSLSLSGSPARAATAADESNELRGGFIIPAIAVIAIILGILAATSGDSHPDSP</sequence>
<keyword evidence="2" id="KW-0732">Signal</keyword>
<accession>A0A9X2HI34</accession>
<dbReference type="Proteomes" id="UP001139451">
    <property type="component" value="Unassembled WGS sequence"/>
</dbReference>
<keyword evidence="1" id="KW-0812">Transmembrane</keyword>
<keyword evidence="1" id="KW-1133">Transmembrane helix</keyword>
<feature type="chain" id="PRO_5040813969" description="Ferrochelatase" evidence="2">
    <location>
        <begin position="24"/>
        <end position="79"/>
    </location>
</feature>
<dbReference type="AlphaFoldDB" id="A0A9X2HI34"/>
<evidence type="ECO:0000313" key="3">
    <source>
        <dbReference type="EMBL" id="MCP3731596.1"/>
    </source>
</evidence>